<dbReference type="OrthoDB" id="5509004at2"/>
<reference evidence="2 3" key="1">
    <citation type="submission" date="2015-08" db="EMBL/GenBank/DDBJ databases">
        <title>Genome sequence of the pristinamycin over-producing bacterium Streptomyces pristinaespiralis HCCB10218.</title>
        <authorList>
            <person name="Tian J."/>
            <person name="Yang J."/>
            <person name="Li L."/>
            <person name="Ruan L."/>
            <person name="Wei W."/>
            <person name="Zheng G."/>
            <person name="Wei Z."/>
            <person name="Yang S."/>
            <person name="Ge M."/>
            <person name="Jiang W."/>
            <person name="Lu Y."/>
        </authorList>
    </citation>
    <scope>NUCLEOTIDE SEQUENCE [LARGE SCALE GENOMIC DNA]</scope>
    <source>
        <strain evidence="2 3">HCCB 10218</strain>
    </source>
</reference>
<dbReference type="Gene3D" id="1.10.10.10">
    <property type="entry name" value="Winged helix-like DNA-binding domain superfamily/Winged helix DNA-binding domain"/>
    <property type="match status" value="1"/>
</dbReference>
<dbReference type="PATRIC" id="fig|38300.4.peg.1493"/>
<dbReference type="RefSeq" id="WP_005309698.1">
    <property type="nucleotide sequence ID" value="NZ_CP011340.1"/>
</dbReference>
<sequence>MAVSEALLSEAIKLASPAPRLWLLGQFRLEFGAEHVELCRNAQRLLAFVGLRGRVSRTVLAGLLWPEVTEEHARGSLRTTLWKLPRGDQPLIRCCGDWLVAAETLQVDVHTFTETALGVVQGYGSPPPGRLPLGLLRGEDLLTGWDEDWVLLERERLRQLRLHALDALAEMLVRQGNPALALEAAWAGVRAEPLRESGHRVVVSVHLAEGNVSEAVHHYQAFRRLLNEELGVEPSPQFARMLPVHRQDRALRDRP</sequence>
<dbReference type="GeneID" id="97237532"/>
<dbReference type="InterPro" id="IPR036388">
    <property type="entry name" value="WH-like_DNA-bd_sf"/>
</dbReference>
<dbReference type="KEGG" id="spri:SPRI_1401"/>
<evidence type="ECO:0000313" key="3">
    <source>
        <dbReference type="Proteomes" id="UP000060513"/>
    </source>
</evidence>
<dbReference type="SUPFAM" id="SSF48452">
    <property type="entry name" value="TPR-like"/>
    <property type="match status" value="1"/>
</dbReference>
<proteinExistence type="predicted"/>
<accession>A0A0M4DP55</accession>
<name>A0A0M4DP55_STRPR</name>
<organism evidence="2">
    <name type="scientific">Streptomyces pristinaespiralis</name>
    <dbReference type="NCBI Taxonomy" id="38300"/>
    <lineage>
        <taxon>Bacteria</taxon>
        <taxon>Bacillati</taxon>
        <taxon>Actinomycetota</taxon>
        <taxon>Actinomycetes</taxon>
        <taxon>Kitasatosporales</taxon>
        <taxon>Streptomycetaceae</taxon>
        <taxon>Streptomyces</taxon>
    </lineage>
</organism>
<dbReference type="InterPro" id="IPR011990">
    <property type="entry name" value="TPR-like_helical_dom_sf"/>
</dbReference>
<dbReference type="EMBL" id="CP011340">
    <property type="protein sequence ID" value="ALC19707.1"/>
    <property type="molecule type" value="Genomic_DNA"/>
</dbReference>
<keyword evidence="1" id="KW-0902">Two-component regulatory system</keyword>
<dbReference type="Proteomes" id="UP000060513">
    <property type="component" value="Chromosome"/>
</dbReference>
<dbReference type="Pfam" id="PF03704">
    <property type="entry name" value="BTAD"/>
    <property type="match status" value="1"/>
</dbReference>
<dbReference type="GO" id="GO:0000160">
    <property type="term" value="P:phosphorelay signal transduction system"/>
    <property type="evidence" value="ECO:0007669"/>
    <property type="project" value="UniProtKB-KW"/>
</dbReference>
<dbReference type="AlphaFoldDB" id="A0A0M4DP55"/>
<protein>
    <submittedName>
        <fullName evidence="2">SARP family transcriptional regulator</fullName>
    </submittedName>
</protein>
<dbReference type="InterPro" id="IPR051677">
    <property type="entry name" value="AfsR-DnrI-RedD_regulator"/>
</dbReference>
<dbReference type="OMA" id="FYVYRDL"/>
<dbReference type="STRING" id="38300.SPRI_1401"/>
<dbReference type="SMART" id="SM01043">
    <property type="entry name" value="BTAD"/>
    <property type="match status" value="1"/>
</dbReference>
<dbReference type="PANTHER" id="PTHR35807">
    <property type="entry name" value="TRANSCRIPTIONAL REGULATOR REDD-RELATED"/>
    <property type="match status" value="1"/>
</dbReference>
<evidence type="ECO:0000256" key="1">
    <source>
        <dbReference type="ARBA" id="ARBA00023012"/>
    </source>
</evidence>
<gene>
    <name evidence="2" type="ORF">SPRI_1401</name>
</gene>
<evidence type="ECO:0000313" key="2">
    <source>
        <dbReference type="EMBL" id="ALC19707.1"/>
    </source>
</evidence>
<dbReference type="Gene3D" id="1.25.40.10">
    <property type="entry name" value="Tetratricopeptide repeat domain"/>
    <property type="match status" value="1"/>
</dbReference>
<dbReference type="InterPro" id="IPR005158">
    <property type="entry name" value="BTAD"/>
</dbReference>